<dbReference type="Gene3D" id="3.40.50.620">
    <property type="entry name" value="HUPs"/>
    <property type="match status" value="1"/>
</dbReference>
<dbReference type="Pfam" id="PF00582">
    <property type="entry name" value="Usp"/>
    <property type="match status" value="1"/>
</dbReference>
<dbReference type="PRINTS" id="PR01438">
    <property type="entry name" value="UNVRSLSTRESS"/>
</dbReference>
<dbReference type="InterPro" id="IPR006016">
    <property type="entry name" value="UspA"/>
</dbReference>
<dbReference type="OrthoDB" id="9792500at2"/>
<accession>A0A518N1V8</accession>
<reference evidence="3 4" key="1">
    <citation type="submission" date="2019-07" db="EMBL/GenBank/DDBJ databases">
        <title>Full genome sequence of Luteimonas sp. Gr-4.</title>
        <authorList>
            <person name="Im W.-T."/>
        </authorList>
    </citation>
    <scope>NUCLEOTIDE SEQUENCE [LARGE SCALE GENOMIC DNA]</scope>
    <source>
        <strain evidence="3 4">Gr-4</strain>
    </source>
</reference>
<dbReference type="InterPro" id="IPR006015">
    <property type="entry name" value="Universal_stress_UspA"/>
</dbReference>
<dbReference type="Proteomes" id="UP000316584">
    <property type="component" value="Chromosome"/>
</dbReference>
<dbReference type="KEGG" id="lug:FPZ22_02380"/>
<evidence type="ECO:0000313" key="4">
    <source>
        <dbReference type="Proteomes" id="UP000316584"/>
    </source>
</evidence>
<organism evidence="3 4">
    <name type="scientific">Luteimonas granuli</name>
    <dbReference type="NCBI Taxonomy" id="1176533"/>
    <lineage>
        <taxon>Bacteria</taxon>
        <taxon>Pseudomonadati</taxon>
        <taxon>Pseudomonadota</taxon>
        <taxon>Gammaproteobacteria</taxon>
        <taxon>Lysobacterales</taxon>
        <taxon>Lysobacteraceae</taxon>
        <taxon>Luteimonas</taxon>
    </lineage>
</organism>
<evidence type="ECO:0000313" key="3">
    <source>
        <dbReference type="EMBL" id="QDW65882.1"/>
    </source>
</evidence>
<proteinExistence type="inferred from homology"/>
<dbReference type="AlphaFoldDB" id="A0A518N1V8"/>
<keyword evidence="4" id="KW-1185">Reference proteome</keyword>
<dbReference type="InterPro" id="IPR014729">
    <property type="entry name" value="Rossmann-like_a/b/a_fold"/>
</dbReference>
<dbReference type="SUPFAM" id="SSF52402">
    <property type="entry name" value="Adenine nucleotide alpha hydrolases-like"/>
    <property type="match status" value="1"/>
</dbReference>
<dbReference type="CDD" id="cd00293">
    <property type="entry name" value="USP-like"/>
    <property type="match status" value="1"/>
</dbReference>
<dbReference type="PANTHER" id="PTHR31964:SF113">
    <property type="entry name" value="USPA DOMAIN-CONTAINING PROTEIN"/>
    <property type="match status" value="1"/>
</dbReference>
<evidence type="ECO:0000256" key="1">
    <source>
        <dbReference type="ARBA" id="ARBA00008791"/>
    </source>
</evidence>
<dbReference type="PANTHER" id="PTHR31964">
    <property type="entry name" value="ADENINE NUCLEOTIDE ALPHA HYDROLASES-LIKE SUPERFAMILY PROTEIN"/>
    <property type="match status" value="1"/>
</dbReference>
<protein>
    <submittedName>
        <fullName evidence="3">Universal stress protein</fullName>
    </submittedName>
</protein>
<dbReference type="EMBL" id="CP042218">
    <property type="protein sequence ID" value="QDW65882.1"/>
    <property type="molecule type" value="Genomic_DNA"/>
</dbReference>
<dbReference type="RefSeq" id="WP_144889910.1">
    <property type="nucleotide sequence ID" value="NZ_CP042218.1"/>
</dbReference>
<name>A0A518N1V8_9GAMM</name>
<feature type="domain" description="UspA" evidence="2">
    <location>
        <begin position="2"/>
        <end position="140"/>
    </location>
</feature>
<comment type="similarity">
    <text evidence="1">Belongs to the universal stress protein A family.</text>
</comment>
<gene>
    <name evidence="3" type="ORF">FPZ22_02380</name>
</gene>
<sequence length="140" mass="14826">MKIVVAVDGSEISVRAARHANLLAKSLAKPARIFLVAVDPAPFPGVVSRIGRESMDRIHAENHERMLAPARKALARSKADVRELALVGEPAESLLAAARDNRADILVMGSHGRGAVKGILLGSVSSKVIAQTDIPVTIVR</sequence>
<evidence type="ECO:0000259" key="2">
    <source>
        <dbReference type="Pfam" id="PF00582"/>
    </source>
</evidence>